<name>A0A1F6W3W9_9BACT</name>
<accession>A0A1F6W3W9</accession>
<keyword evidence="1" id="KW-0812">Transmembrane</keyword>
<dbReference type="Proteomes" id="UP000178374">
    <property type="component" value="Unassembled WGS sequence"/>
</dbReference>
<dbReference type="EMBL" id="MFUA01000023">
    <property type="protein sequence ID" value="OGI76610.1"/>
    <property type="molecule type" value="Genomic_DNA"/>
</dbReference>
<evidence type="ECO:0000256" key="1">
    <source>
        <dbReference type="SAM" id="Phobius"/>
    </source>
</evidence>
<evidence type="ECO:0000313" key="3">
    <source>
        <dbReference type="Proteomes" id="UP000178374"/>
    </source>
</evidence>
<organism evidence="2 3">
    <name type="scientific">Candidatus Nomurabacteria bacterium RIFCSPHIGHO2_02_FULL_37_13</name>
    <dbReference type="NCBI Taxonomy" id="1801750"/>
    <lineage>
        <taxon>Bacteria</taxon>
        <taxon>Candidatus Nomuraibacteriota</taxon>
    </lineage>
</organism>
<proteinExistence type="predicted"/>
<protein>
    <recommendedName>
        <fullName evidence="4">Glucose/sorbosone dehydrogenase</fullName>
    </recommendedName>
</protein>
<reference evidence="2 3" key="1">
    <citation type="journal article" date="2016" name="Nat. Commun.">
        <title>Thousands of microbial genomes shed light on interconnected biogeochemical processes in an aquifer system.</title>
        <authorList>
            <person name="Anantharaman K."/>
            <person name="Brown C.T."/>
            <person name="Hug L.A."/>
            <person name="Sharon I."/>
            <person name="Castelle C.J."/>
            <person name="Probst A.J."/>
            <person name="Thomas B.C."/>
            <person name="Singh A."/>
            <person name="Wilkins M.J."/>
            <person name="Karaoz U."/>
            <person name="Brodie E.L."/>
            <person name="Williams K.H."/>
            <person name="Hubbard S.S."/>
            <person name="Banfield J.F."/>
        </authorList>
    </citation>
    <scope>NUCLEOTIDE SEQUENCE [LARGE SCALE GENOMIC DNA]</scope>
</reference>
<keyword evidence="1" id="KW-1133">Transmembrane helix</keyword>
<comment type="caution">
    <text evidence="2">The sequence shown here is derived from an EMBL/GenBank/DDBJ whole genome shotgun (WGS) entry which is preliminary data.</text>
</comment>
<sequence>MTWAFKRQIFDVGILIVFFSIFGFLIIYPRVNTTPSCSDNKQNGNETGVDCGGSCARACIAEVDPISILWSRAFKVVPGRYNAVAYLLNHNQNTAVNKINYRFRFADENNIYIGKREGNAFIPPSGNFAIFEPAIDVGNSIPVYITFEFTQIPEWIQVSQEKVNQLKILVSNIKLENEKISPRLSATIKNNSFFIIPEVDIVAILYDVSGNALSVSRTYFDVLNGEEKRDINFTWPEPFSEEVITKEIIPMYNIFLVKLK</sequence>
<gene>
    <name evidence="2" type="ORF">A3B85_00690</name>
</gene>
<evidence type="ECO:0008006" key="4">
    <source>
        <dbReference type="Google" id="ProtNLM"/>
    </source>
</evidence>
<dbReference type="AlphaFoldDB" id="A0A1F6W3W9"/>
<dbReference type="STRING" id="1801750.A3B85_00690"/>
<keyword evidence="1" id="KW-0472">Membrane</keyword>
<evidence type="ECO:0000313" key="2">
    <source>
        <dbReference type="EMBL" id="OGI76610.1"/>
    </source>
</evidence>
<feature type="transmembrane region" description="Helical" evidence="1">
    <location>
        <begin position="12"/>
        <end position="31"/>
    </location>
</feature>